<dbReference type="SUPFAM" id="SSF54001">
    <property type="entry name" value="Cysteine proteinases"/>
    <property type="match status" value="1"/>
</dbReference>
<dbReference type="PANTHER" id="PTHR11786">
    <property type="entry name" value="N-HYDROXYARYLAMINE O-ACETYLTRANSFERASE"/>
    <property type="match status" value="1"/>
</dbReference>
<dbReference type="PANTHER" id="PTHR11786:SF0">
    <property type="entry name" value="ARYLAMINE N-ACETYLTRANSFERASE 4-RELATED"/>
    <property type="match status" value="1"/>
</dbReference>
<reference evidence="2" key="1">
    <citation type="submission" date="2021-04" db="EMBL/GenBank/DDBJ databases">
        <title>Oceanospirillales bacteria with DddD are important DMSP degraders in coastal seawater.</title>
        <authorList>
            <person name="Liu J."/>
        </authorList>
    </citation>
    <scope>NUCLEOTIDE SEQUENCE</scope>
    <source>
        <strain evidence="2">D13-4</strain>
    </source>
</reference>
<sequence>MEVTPKTRSSLRDLYRLHRAWTRKYSFNNLNALLNGAPGLCPGTISSALRRYGGGYCHELNTWFRAELEIAGFKCSPHLAIVLYGAGNATQRPSHLVSIVHVEDAEYLCDTGFGLGLLWPLRLERIGVSQSQHTLSFRIVGEEGGRILQLRVNGGWCDMYQFPEQTAYEEEIIAANVFSSMSPDSFVSSNLVATRYVGGRRKSLVNTRYQDPVCGGAVRLESAGQLSHCLAQNFGVNLTTKEALAAFRVAAKADRYPSPNEILQTST</sequence>
<dbReference type="Pfam" id="PF00797">
    <property type="entry name" value="Acetyltransf_2"/>
    <property type="match status" value="1"/>
</dbReference>
<evidence type="ECO:0000256" key="1">
    <source>
        <dbReference type="ARBA" id="ARBA00006547"/>
    </source>
</evidence>
<dbReference type="Gene3D" id="3.30.2140.10">
    <property type="entry name" value="Arylamine N-acetyltransferase"/>
    <property type="match status" value="1"/>
</dbReference>
<gene>
    <name evidence="2" type="ORF">KDW96_02290</name>
</gene>
<evidence type="ECO:0000313" key="3">
    <source>
        <dbReference type="Proteomes" id="UP001059672"/>
    </source>
</evidence>
<dbReference type="InterPro" id="IPR038765">
    <property type="entry name" value="Papain-like_cys_pep_sf"/>
</dbReference>
<dbReference type="RefSeq" id="WP_255838789.1">
    <property type="nucleotide sequence ID" value="NZ_CP073346.1"/>
</dbReference>
<evidence type="ECO:0000313" key="2">
    <source>
        <dbReference type="EMBL" id="UTW08182.1"/>
    </source>
</evidence>
<comment type="similarity">
    <text evidence="1">Belongs to the arylamine N-acetyltransferase family.</text>
</comment>
<organism evidence="2 3">
    <name type="scientific">Pseudomonas benzenivorans</name>
    <dbReference type="NCBI Taxonomy" id="556533"/>
    <lineage>
        <taxon>Bacteria</taxon>
        <taxon>Pseudomonadati</taxon>
        <taxon>Pseudomonadota</taxon>
        <taxon>Gammaproteobacteria</taxon>
        <taxon>Pseudomonadales</taxon>
        <taxon>Pseudomonadaceae</taxon>
        <taxon>Pseudomonas</taxon>
    </lineage>
</organism>
<dbReference type="Proteomes" id="UP001059672">
    <property type="component" value="Chromosome"/>
</dbReference>
<proteinExistence type="inferred from homology"/>
<protein>
    <submittedName>
        <fullName evidence="2">Arylamine N-acetyltransferase</fullName>
    </submittedName>
</protein>
<name>A0ABY5H8L6_9PSED</name>
<dbReference type="Gene3D" id="2.40.128.150">
    <property type="entry name" value="Cysteine proteinases"/>
    <property type="match status" value="1"/>
</dbReference>
<dbReference type="EMBL" id="CP073346">
    <property type="protein sequence ID" value="UTW08182.1"/>
    <property type="molecule type" value="Genomic_DNA"/>
</dbReference>
<accession>A0ABY5H8L6</accession>
<dbReference type="InterPro" id="IPR001447">
    <property type="entry name" value="Arylamine_N-AcTrfase"/>
</dbReference>
<keyword evidence="3" id="KW-1185">Reference proteome</keyword>